<keyword evidence="2" id="KW-1185">Reference proteome</keyword>
<feature type="compositionally biased region" description="Low complexity" evidence="1">
    <location>
        <begin position="119"/>
        <end position="130"/>
    </location>
</feature>
<evidence type="ECO:0000256" key="1">
    <source>
        <dbReference type="SAM" id="MobiDB-lite"/>
    </source>
</evidence>
<feature type="compositionally biased region" description="Basic and acidic residues" evidence="1">
    <location>
        <begin position="145"/>
        <end position="159"/>
    </location>
</feature>
<feature type="compositionally biased region" description="Basic and acidic residues" evidence="1">
    <location>
        <begin position="169"/>
        <end position="184"/>
    </location>
</feature>
<organism evidence="2 3">
    <name type="scientific">Romanomermis culicivorax</name>
    <name type="common">Nematode worm</name>
    <dbReference type="NCBI Taxonomy" id="13658"/>
    <lineage>
        <taxon>Eukaryota</taxon>
        <taxon>Metazoa</taxon>
        <taxon>Ecdysozoa</taxon>
        <taxon>Nematoda</taxon>
        <taxon>Enoplea</taxon>
        <taxon>Dorylaimia</taxon>
        <taxon>Mermithida</taxon>
        <taxon>Mermithoidea</taxon>
        <taxon>Mermithidae</taxon>
        <taxon>Romanomermis</taxon>
    </lineage>
</organism>
<feature type="compositionally biased region" description="Low complexity" evidence="1">
    <location>
        <begin position="205"/>
        <end position="230"/>
    </location>
</feature>
<feature type="compositionally biased region" description="Basic and acidic residues" evidence="1">
    <location>
        <begin position="94"/>
        <end position="108"/>
    </location>
</feature>
<evidence type="ECO:0000313" key="3">
    <source>
        <dbReference type="WBParaSite" id="nRc.2.0.1.t48252-RA"/>
    </source>
</evidence>
<reference evidence="3" key="1">
    <citation type="submission" date="2022-11" db="UniProtKB">
        <authorList>
            <consortium name="WormBaseParasite"/>
        </authorList>
    </citation>
    <scope>IDENTIFICATION</scope>
</reference>
<accession>A0A915LBM4</accession>
<protein>
    <submittedName>
        <fullName evidence="3">Uncharacterized protein</fullName>
    </submittedName>
</protein>
<name>A0A915LBM4_ROMCU</name>
<dbReference type="AlphaFoldDB" id="A0A915LBM4"/>
<dbReference type="Proteomes" id="UP000887565">
    <property type="component" value="Unplaced"/>
</dbReference>
<evidence type="ECO:0000313" key="2">
    <source>
        <dbReference type="Proteomes" id="UP000887565"/>
    </source>
</evidence>
<sequence length="230" mass="26048">MNRIPEREQSFASDPGTYICNGFALHPIIFDEEFHMKTFIEQIHIDESDYTANPYSRFLFYSTFLTIIDYQNRFSFPAPVYVYPMPTMASTFPKNEKREKQKTHEETGKSSQTTLTRLPKPTSTKTAVPAKKPPPASQSHRHHSGHESHSPDDCHRKETQQTQATSRDSSQHERRDDALQHRTQSEQTHQALLLPPPPMDVEPVTSSATLLPPTTTSQPPTAPTSATTTT</sequence>
<dbReference type="WBParaSite" id="nRc.2.0.1.t48252-RA">
    <property type="protein sequence ID" value="nRc.2.0.1.t48252-RA"/>
    <property type="gene ID" value="nRc.2.0.1.g48252"/>
</dbReference>
<proteinExistence type="predicted"/>
<feature type="region of interest" description="Disordered" evidence="1">
    <location>
        <begin position="93"/>
        <end position="230"/>
    </location>
</feature>